<sequence>MANRYKWLLITAGLLLVAVGTWYYLRGTKKLKKVNGIAEYDTLVQPTHYKKIPLKPFRYVMVNCDLGPVKVYLEADLKSSIEYHQTFMKYVEVSYKGDTLMIHTLKTPKSTKENPIYKQISIRTPQISYYMGEATQTFFSNFGADYLKVDNRSSYMRFIACEIEQLDLTTNKSCNFLIDENCSFDKIDAEINPNSALTCNGEVYTLLSLKANNLQNIKFGLNVKSLRMKKYNK</sequence>
<keyword evidence="1" id="KW-1133">Transmembrane helix</keyword>
<dbReference type="Proteomes" id="UP000293162">
    <property type="component" value="Unassembled WGS sequence"/>
</dbReference>
<evidence type="ECO:0000313" key="2">
    <source>
        <dbReference type="EMBL" id="RYU97702.1"/>
    </source>
</evidence>
<reference evidence="2 3" key="1">
    <citation type="submission" date="2019-02" db="EMBL/GenBank/DDBJ databases">
        <title>Bacterial novel species Emticicia sp. 17J42-9 isolated from soil.</title>
        <authorList>
            <person name="Jung H.-Y."/>
        </authorList>
    </citation>
    <scope>NUCLEOTIDE SEQUENCE [LARGE SCALE GENOMIC DNA]</scope>
    <source>
        <strain evidence="2 3">17J42-9</strain>
    </source>
</reference>
<keyword evidence="1" id="KW-0812">Transmembrane</keyword>
<keyword evidence="3" id="KW-1185">Reference proteome</keyword>
<feature type="transmembrane region" description="Helical" evidence="1">
    <location>
        <begin position="6"/>
        <end position="25"/>
    </location>
</feature>
<evidence type="ECO:0000256" key="1">
    <source>
        <dbReference type="SAM" id="Phobius"/>
    </source>
</evidence>
<organism evidence="2 3">
    <name type="scientific">Emticicia agri</name>
    <dbReference type="NCBI Taxonomy" id="2492393"/>
    <lineage>
        <taxon>Bacteria</taxon>
        <taxon>Pseudomonadati</taxon>
        <taxon>Bacteroidota</taxon>
        <taxon>Cytophagia</taxon>
        <taxon>Cytophagales</taxon>
        <taxon>Leadbetterellaceae</taxon>
        <taxon>Emticicia</taxon>
    </lineage>
</organism>
<gene>
    <name evidence="2" type="ORF">EWM59_00840</name>
</gene>
<dbReference type="AlphaFoldDB" id="A0A4Q5M5P7"/>
<comment type="caution">
    <text evidence="2">The sequence shown here is derived from an EMBL/GenBank/DDBJ whole genome shotgun (WGS) entry which is preliminary data.</text>
</comment>
<dbReference type="Gene3D" id="2.160.20.120">
    <property type="match status" value="1"/>
</dbReference>
<dbReference type="RefSeq" id="WP_130019048.1">
    <property type="nucleotide sequence ID" value="NZ_SEWF01000001.1"/>
</dbReference>
<dbReference type="EMBL" id="SEWF01000001">
    <property type="protein sequence ID" value="RYU97702.1"/>
    <property type="molecule type" value="Genomic_DNA"/>
</dbReference>
<protein>
    <submittedName>
        <fullName evidence="2">Uncharacterized protein</fullName>
    </submittedName>
</protein>
<dbReference type="OrthoDB" id="944625at2"/>
<keyword evidence="1" id="KW-0472">Membrane</keyword>
<accession>A0A4Q5M5P7</accession>
<proteinExistence type="predicted"/>
<evidence type="ECO:0000313" key="3">
    <source>
        <dbReference type="Proteomes" id="UP000293162"/>
    </source>
</evidence>
<name>A0A4Q5M5P7_9BACT</name>